<keyword evidence="3 5" id="KW-1133">Transmembrane helix</keyword>
<feature type="transmembrane region" description="Helical" evidence="5">
    <location>
        <begin position="121"/>
        <end position="138"/>
    </location>
</feature>
<feature type="transmembrane region" description="Helical" evidence="5">
    <location>
        <begin position="317"/>
        <end position="335"/>
    </location>
</feature>
<evidence type="ECO:0000256" key="4">
    <source>
        <dbReference type="ARBA" id="ARBA00023136"/>
    </source>
</evidence>
<evidence type="ECO:0000256" key="3">
    <source>
        <dbReference type="ARBA" id="ARBA00022989"/>
    </source>
</evidence>
<dbReference type="InterPro" id="IPR049453">
    <property type="entry name" value="Memb_transporter_dom"/>
</dbReference>
<accession>A0AAU7E6Q0</accession>
<keyword evidence="2 5" id="KW-0812">Transmembrane</keyword>
<feature type="transmembrane region" description="Helical" evidence="5">
    <location>
        <begin position="190"/>
        <end position="210"/>
    </location>
</feature>
<dbReference type="AlphaFoldDB" id="A0AAU7E6Q0"/>
<organism evidence="7">
    <name type="scientific">Campylobacter sp. CCS1377</name>
    <dbReference type="NCBI Taxonomy" id="3158229"/>
    <lineage>
        <taxon>Bacteria</taxon>
        <taxon>Pseudomonadati</taxon>
        <taxon>Campylobacterota</taxon>
        <taxon>Epsilonproteobacteria</taxon>
        <taxon>Campylobacterales</taxon>
        <taxon>Campylobacteraceae</taxon>
        <taxon>Campylobacter</taxon>
    </lineage>
</organism>
<evidence type="ECO:0000256" key="2">
    <source>
        <dbReference type="ARBA" id="ARBA00022692"/>
    </source>
</evidence>
<gene>
    <name evidence="7" type="ORF">AAH949_05505</name>
</gene>
<dbReference type="EMBL" id="CP155620">
    <property type="protein sequence ID" value="XBJ28563.1"/>
    <property type="molecule type" value="Genomic_DNA"/>
</dbReference>
<evidence type="ECO:0000259" key="6">
    <source>
        <dbReference type="Pfam" id="PF13515"/>
    </source>
</evidence>
<evidence type="ECO:0000256" key="1">
    <source>
        <dbReference type="ARBA" id="ARBA00004141"/>
    </source>
</evidence>
<dbReference type="RefSeq" id="WP_134239023.1">
    <property type="nucleotide sequence ID" value="NZ_CP155620.1"/>
</dbReference>
<feature type="transmembrane region" description="Helical" evidence="5">
    <location>
        <begin position="144"/>
        <end position="170"/>
    </location>
</feature>
<feature type="transmembrane region" description="Helical" evidence="5">
    <location>
        <begin position="243"/>
        <end position="272"/>
    </location>
</feature>
<proteinExistence type="predicted"/>
<dbReference type="Pfam" id="PF13515">
    <property type="entry name" value="FUSC_2"/>
    <property type="match status" value="1"/>
</dbReference>
<feature type="transmembrane region" description="Helical" evidence="5">
    <location>
        <begin position="69"/>
        <end position="89"/>
    </location>
</feature>
<protein>
    <submittedName>
        <fullName evidence="7">FUSC family protein</fullName>
    </submittedName>
</protein>
<sequence>MKKYFSKLAPIFKFNPCQRVWQLPFFAALGVGLILSVAMFFQRMDYGLIAILGVAAFLYVPNTPMHHRMAVVMCVSFGISLSFFLGLLAHLSPVLTPFVVAFVAACSSILVRYYDLGAPGYFFFVFACILGTFLPFEVKDFITLIGLICLGTMVANVMAFLYSLSVIYVFKNSLPSEVPPRGHLGFNTTVVDSLIMGAFVGFAMFLGSFLSLERSYWVGVSCTAVMQGISVSAIWIKQFQRIIGTFIGAIFAWFLLKIHFSPIAFILLMMFLMFMTEYVVFKNYALAMVFITPYVTYLVESATSMSYDADLITKARFIDVALGSILGLLGGYVMYNQKLRIYFLHFAHKIFKFKNNKFT</sequence>
<reference evidence="7" key="1">
    <citation type="submission" date="2024-05" db="EMBL/GenBank/DDBJ databases">
        <title>Campylobacter coli isolated from environmental waters in Slovenia.</title>
        <authorList>
            <person name="Zautner A.E."/>
            <person name="Bunk B."/>
            <person name="Riedel T."/>
            <person name="Sproeer C."/>
        </authorList>
    </citation>
    <scope>NUCLEOTIDE SEQUENCE</scope>
    <source>
        <strain evidence="7">CCS1377</strain>
    </source>
</reference>
<keyword evidence="4 5" id="KW-0472">Membrane</keyword>
<feature type="transmembrane region" description="Helical" evidence="5">
    <location>
        <begin position="20"/>
        <end position="40"/>
    </location>
</feature>
<feature type="transmembrane region" description="Helical" evidence="5">
    <location>
        <begin position="216"/>
        <end position="236"/>
    </location>
</feature>
<evidence type="ECO:0000256" key="5">
    <source>
        <dbReference type="SAM" id="Phobius"/>
    </source>
</evidence>
<evidence type="ECO:0000313" key="7">
    <source>
        <dbReference type="EMBL" id="XBJ28563.1"/>
    </source>
</evidence>
<dbReference type="GO" id="GO:0016020">
    <property type="term" value="C:membrane"/>
    <property type="evidence" value="ECO:0007669"/>
    <property type="project" value="UniProtKB-SubCell"/>
</dbReference>
<feature type="transmembrane region" description="Helical" evidence="5">
    <location>
        <begin position="46"/>
        <end position="62"/>
    </location>
</feature>
<name>A0AAU7E6Q0_9BACT</name>
<feature type="domain" description="Integral membrane bound transporter" evidence="6">
    <location>
        <begin position="203"/>
        <end position="329"/>
    </location>
</feature>
<comment type="subcellular location">
    <subcellularLocation>
        <location evidence="1">Membrane</location>
        <topology evidence="1">Multi-pass membrane protein</topology>
    </subcellularLocation>
</comment>
<feature type="transmembrane region" description="Helical" evidence="5">
    <location>
        <begin position="284"/>
        <end position="305"/>
    </location>
</feature>